<dbReference type="InterPro" id="IPR046347">
    <property type="entry name" value="bZIP_sf"/>
</dbReference>
<comment type="subcellular location">
    <subcellularLocation>
        <location evidence="1">Nucleus</location>
    </subcellularLocation>
</comment>
<comment type="caution">
    <text evidence="11">The sequence shown here is derived from an EMBL/GenBank/DDBJ whole genome shotgun (WGS) entry which is preliminary data.</text>
</comment>
<evidence type="ECO:0000256" key="2">
    <source>
        <dbReference type="ARBA" id="ARBA00007163"/>
    </source>
</evidence>
<keyword evidence="5" id="KW-0804">Transcription</keyword>
<dbReference type="PROSITE" id="PS00036">
    <property type="entry name" value="BZIP_BASIC"/>
    <property type="match status" value="1"/>
</dbReference>
<feature type="region of interest" description="Disordered" evidence="8">
    <location>
        <begin position="1"/>
        <end position="22"/>
    </location>
</feature>
<dbReference type="PANTHER" id="PTHR45967">
    <property type="entry name" value="G-BOX-BINDING FACTOR 3-RELATED"/>
    <property type="match status" value="1"/>
</dbReference>
<dbReference type="EMBL" id="JABCRI010000022">
    <property type="protein sequence ID" value="KAF8379652.1"/>
    <property type="molecule type" value="Genomic_DNA"/>
</dbReference>
<keyword evidence="9" id="KW-0472">Membrane</keyword>
<evidence type="ECO:0000259" key="10">
    <source>
        <dbReference type="PROSITE" id="PS50217"/>
    </source>
</evidence>
<dbReference type="InterPro" id="IPR044827">
    <property type="entry name" value="GBF-like"/>
</dbReference>
<dbReference type="CDD" id="cd14702">
    <property type="entry name" value="bZIP_plant_GBF1"/>
    <property type="match status" value="1"/>
</dbReference>
<dbReference type="SMART" id="SM00338">
    <property type="entry name" value="BRLZ"/>
    <property type="match status" value="1"/>
</dbReference>
<keyword evidence="6" id="KW-0539">Nucleus</keyword>
<gene>
    <name evidence="11" type="ORF">HHK36_029096</name>
</gene>
<dbReference type="Proteomes" id="UP000655225">
    <property type="component" value="Unassembled WGS sequence"/>
</dbReference>
<dbReference type="PROSITE" id="PS50217">
    <property type="entry name" value="BZIP"/>
    <property type="match status" value="1"/>
</dbReference>
<dbReference type="SUPFAM" id="SSF57959">
    <property type="entry name" value="Leucine zipper domain"/>
    <property type="match status" value="1"/>
</dbReference>
<proteinExistence type="inferred from homology"/>
<evidence type="ECO:0000256" key="9">
    <source>
        <dbReference type="SAM" id="Phobius"/>
    </source>
</evidence>
<dbReference type="Gene3D" id="1.20.5.170">
    <property type="match status" value="1"/>
</dbReference>
<protein>
    <recommendedName>
        <fullName evidence="10">BZIP domain-containing protein</fullName>
    </recommendedName>
</protein>
<keyword evidence="4" id="KW-0238">DNA-binding</keyword>
<organism evidence="11 12">
    <name type="scientific">Tetracentron sinense</name>
    <name type="common">Spur-leaf</name>
    <dbReference type="NCBI Taxonomy" id="13715"/>
    <lineage>
        <taxon>Eukaryota</taxon>
        <taxon>Viridiplantae</taxon>
        <taxon>Streptophyta</taxon>
        <taxon>Embryophyta</taxon>
        <taxon>Tracheophyta</taxon>
        <taxon>Spermatophyta</taxon>
        <taxon>Magnoliopsida</taxon>
        <taxon>Trochodendrales</taxon>
        <taxon>Trochodendraceae</taxon>
        <taxon>Tetracentron</taxon>
    </lineage>
</organism>
<name>A0A834YH04_TETSI</name>
<keyword evidence="3" id="KW-0805">Transcription regulation</keyword>
<evidence type="ECO:0000313" key="12">
    <source>
        <dbReference type="Proteomes" id="UP000655225"/>
    </source>
</evidence>
<comment type="similarity">
    <text evidence="2">Belongs to the bZIP family.</text>
</comment>
<feature type="transmembrane region" description="Helical" evidence="9">
    <location>
        <begin position="357"/>
        <end position="377"/>
    </location>
</feature>
<evidence type="ECO:0000256" key="6">
    <source>
        <dbReference type="ARBA" id="ARBA00023242"/>
    </source>
</evidence>
<dbReference type="Pfam" id="PF16596">
    <property type="entry name" value="MFMR_assoc"/>
    <property type="match status" value="1"/>
</dbReference>
<dbReference type="Pfam" id="PF07777">
    <property type="entry name" value="MFMR"/>
    <property type="match status" value="1"/>
</dbReference>
<sequence>MGNNEAGKPSKSDKASSPAQKQTNVHLYPDWAAIQHYYGPGVTLPPPYFNSAVTSSHAPHPYMWVPPQPMIPPYGTPYAAIYSHGGVYAHPAVPLGLNPLGHGIPSSSAVSEALVATPLSMETPTKSSGNTDRGLMKKLKGFDGLAVSIGNGNAESTVGGAGHGMSQRLTSELYERGYSGECGTEGSSDGSDRNTSADQTWRKSCEANPSIGNDSKIISHVCPIPGGEVNTASSRALGVTVASASIAGQSIGTIPKPSISTALELSGSPSVKAKTDATSVPPSPVAVVPSDVWVQDERELKRERRKQSNRESARRSRLRKQSESEELALKVESLNVENMALKSEINRLTEDSEKLRLANAALLVLTLSLSLSIYIFLFSPLIDCHYNKYLGKLKNAQLGLVEETVTNNIDDQGAPPIGTENFLSGVNNSGFVNRIPKQEGGAYENTSNSSTKLHQLLESNPRADAVAAG</sequence>
<dbReference type="GO" id="GO:0000976">
    <property type="term" value="F:transcription cis-regulatory region binding"/>
    <property type="evidence" value="ECO:0007669"/>
    <property type="project" value="UniProtKB-ARBA"/>
</dbReference>
<keyword evidence="9" id="KW-1133">Transmembrane helix</keyword>
<evidence type="ECO:0000313" key="11">
    <source>
        <dbReference type="EMBL" id="KAF8379652.1"/>
    </source>
</evidence>
<evidence type="ECO:0000256" key="8">
    <source>
        <dbReference type="SAM" id="MobiDB-lite"/>
    </source>
</evidence>
<dbReference type="GO" id="GO:0003700">
    <property type="term" value="F:DNA-binding transcription factor activity"/>
    <property type="evidence" value="ECO:0007669"/>
    <property type="project" value="InterPro"/>
</dbReference>
<dbReference type="InterPro" id="IPR004827">
    <property type="entry name" value="bZIP"/>
</dbReference>
<keyword evidence="7" id="KW-0175">Coiled coil</keyword>
<feature type="region of interest" description="Disordered" evidence="8">
    <location>
        <begin position="299"/>
        <end position="322"/>
    </location>
</feature>
<dbReference type="InterPro" id="IPR045314">
    <property type="entry name" value="bZIP_plant_GBF1"/>
</dbReference>
<dbReference type="PANTHER" id="PTHR45967:SF1">
    <property type="entry name" value="G-BOX-BINDING FACTOR 3"/>
    <property type="match status" value="1"/>
</dbReference>
<feature type="compositionally biased region" description="Polar residues" evidence="8">
    <location>
        <begin position="185"/>
        <end position="199"/>
    </location>
</feature>
<accession>A0A834YH04</accession>
<dbReference type="OMA" id="YLDWSNM"/>
<dbReference type="OrthoDB" id="1642657at2759"/>
<feature type="domain" description="BZIP" evidence="10">
    <location>
        <begin position="299"/>
        <end position="362"/>
    </location>
</feature>
<dbReference type="InterPro" id="IPR012900">
    <property type="entry name" value="MFMR"/>
</dbReference>
<keyword evidence="9" id="KW-0812">Transmembrane</keyword>
<evidence type="ECO:0000256" key="5">
    <source>
        <dbReference type="ARBA" id="ARBA00023163"/>
    </source>
</evidence>
<dbReference type="Pfam" id="PF00170">
    <property type="entry name" value="bZIP_1"/>
    <property type="match status" value="1"/>
</dbReference>
<keyword evidence="12" id="KW-1185">Reference proteome</keyword>
<evidence type="ECO:0000256" key="3">
    <source>
        <dbReference type="ARBA" id="ARBA00023015"/>
    </source>
</evidence>
<dbReference type="GO" id="GO:0005634">
    <property type="term" value="C:nucleus"/>
    <property type="evidence" value="ECO:0007669"/>
    <property type="project" value="UniProtKB-SubCell"/>
</dbReference>
<dbReference type="AlphaFoldDB" id="A0A834YH04"/>
<evidence type="ECO:0000256" key="1">
    <source>
        <dbReference type="ARBA" id="ARBA00004123"/>
    </source>
</evidence>
<evidence type="ECO:0000256" key="4">
    <source>
        <dbReference type="ARBA" id="ARBA00023125"/>
    </source>
</evidence>
<feature type="region of interest" description="Disordered" evidence="8">
    <location>
        <begin position="178"/>
        <end position="212"/>
    </location>
</feature>
<feature type="coiled-coil region" evidence="7">
    <location>
        <begin position="324"/>
        <end position="358"/>
    </location>
</feature>
<reference evidence="11 12" key="1">
    <citation type="submission" date="2020-04" db="EMBL/GenBank/DDBJ databases">
        <title>Plant Genome Project.</title>
        <authorList>
            <person name="Zhang R.-G."/>
        </authorList>
    </citation>
    <scope>NUCLEOTIDE SEQUENCE [LARGE SCALE GENOMIC DNA]</scope>
    <source>
        <strain evidence="11">YNK0</strain>
        <tissue evidence="11">Leaf</tissue>
    </source>
</reference>
<evidence type="ECO:0000256" key="7">
    <source>
        <dbReference type="SAM" id="Coils"/>
    </source>
</evidence>